<keyword evidence="3" id="KW-1185">Reference proteome</keyword>
<dbReference type="Gene3D" id="2.30.110.10">
    <property type="entry name" value="Electron Transport, Fmn-binding Protein, Chain A"/>
    <property type="match status" value="1"/>
</dbReference>
<protein>
    <recommendedName>
        <fullName evidence="1">Pyridoxamine 5'-phosphate oxidase N-terminal domain-containing protein</fullName>
    </recommendedName>
</protein>
<dbReference type="EMBL" id="BAAAOR010000002">
    <property type="protein sequence ID" value="GAA1501858.1"/>
    <property type="molecule type" value="Genomic_DNA"/>
</dbReference>
<name>A0ABN1ZPQ8_9ACTN</name>
<gene>
    <name evidence="2" type="ORF">GCM10009788_01000</name>
</gene>
<accession>A0ABN1ZPQ8</accession>
<dbReference type="InterPro" id="IPR012349">
    <property type="entry name" value="Split_barrel_FMN-bd"/>
</dbReference>
<dbReference type="InterPro" id="IPR011576">
    <property type="entry name" value="Pyridox_Oxase_N"/>
</dbReference>
<organism evidence="2 3">
    <name type="scientific">Nocardioides humi</name>
    <dbReference type="NCBI Taxonomy" id="449461"/>
    <lineage>
        <taxon>Bacteria</taxon>
        <taxon>Bacillati</taxon>
        <taxon>Actinomycetota</taxon>
        <taxon>Actinomycetes</taxon>
        <taxon>Propionibacteriales</taxon>
        <taxon>Nocardioidaceae</taxon>
        <taxon>Nocardioides</taxon>
    </lineage>
</organism>
<dbReference type="SUPFAM" id="SSF50475">
    <property type="entry name" value="FMN-binding split barrel"/>
    <property type="match status" value="1"/>
</dbReference>
<dbReference type="Proteomes" id="UP001500842">
    <property type="component" value="Unassembled WGS sequence"/>
</dbReference>
<proteinExistence type="predicted"/>
<sequence>MGDIVTTGHLTTIERLERAVGGRTPAGHLKSIPALDEHCVAFLRHSPLAVVGLQHRDGSQSTTLLGGTPGVLTPVAPDRLRLDWAEVPAEIAAAGDGAPVGLVALVPGYGETLRVNGRLAVTGAGADLGAEVRVEEAFLHCAKCMIRSELWAEPDLPGAGTETGTGTEAEGDLATPAVAAFLARARFVTLTTTDGAGHTDVSPKGDPAGFLAAVDARTLALPDRPGNRRTDSWHNLLEHDRIALVALTPGDLRALHVRGRARISDDEDLRARFVVQGNVPKVVLVVDVASAELRHEPALADAALWDTVHHVAKGVLPRASRIWTDHVKLNEDSGLAARVARVAVSERALRAGLAADYRRNLY</sequence>
<comment type="caution">
    <text evidence="2">The sequence shown here is derived from an EMBL/GenBank/DDBJ whole genome shotgun (WGS) entry which is preliminary data.</text>
</comment>
<feature type="domain" description="Pyridoxamine 5'-phosphate oxidase N-terminal" evidence="1">
    <location>
        <begin position="175"/>
        <end position="291"/>
    </location>
</feature>
<evidence type="ECO:0000259" key="1">
    <source>
        <dbReference type="Pfam" id="PF01243"/>
    </source>
</evidence>
<dbReference type="PANTHER" id="PTHR42815:SF2">
    <property type="entry name" value="FAD-BINDING, PUTATIVE (AFU_ORTHOLOGUE AFUA_6G07600)-RELATED"/>
    <property type="match status" value="1"/>
</dbReference>
<reference evidence="2 3" key="1">
    <citation type="journal article" date="2019" name="Int. J. Syst. Evol. Microbiol.">
        <title>The Global Catalogue of Microorganisms (GCM) 10K type strain sequencing project: providing services to taxonomists for standard genome sequencing and annotation.</title>
        <authorList>
            <consortium name="The Broad Institute Genomics Platform"/>
            <consortium name="The Broad Institute Genome Sequencing Center for Infectious Disease"/>
            <person name="Wu L."/>
            <person name="Ma J."/>
        </authorList>
    </citation>
    <scope>NUCLEOTIDE SEQUENCE [LARGE SCALE GENOMIC DNA]</scope>
    <source>
        <strain evidence="2 3">JCM 14942</strain>
    </source>
</reference>
<dbReference type="RefSeq" id="WP_219996302.1">
    <property type="nucleotide sequence ID" value="NZ_BAAAOR010000002.1"/>
</dbReference>
<dbReference type="PANTHER" id="PTHR42815">
    <property type="entry name" value="FAD-BINDING, PUTATIVE (AFU_ORTHOLOGUE AFUA_6G07600)-RELATED"/>
    <property type="match status" value="1"/>
</dbReference>
<evidence type="ECO:0000313" key="3">
    <source>
        <dbReference type="Proteomes" id="UP001500842"/>
    </source>
</evidence>
<dbReference type="Pfam" id="PF01243">
    <property type="entry name" value="PNPOx_N"/>
    <property type="match status" value="1"/>
</dbReference>
<evidence type="ECO:0000313" key="2">
    <source>
        <dbReference type="EMBL" id="GAA1501858.1"/>
    </source>
</evidence>